<feature type="coiled-coil region" evidence="1">
    <location>
        <begin position="34"/>
        <end position="74"/>
    </location>
</feature>
<accession>A0A8S1QJ66</accession>
<protein>
    <submittedName>
        <fullName evidence="2">Uncharacterized protein</fullName>
    </submittedName>
</protein>
<gene>
    <name evidence="2" type="ORF">PPRIM_AZ9-3.1.T1600023</name>
</gene>
<organism evidence="2 3">
    <name type="scientific">Paramecium primaurelia</name>
    <dbReference type="NCBI Taxonomy" id="5886"/>
    <lineage>
        <taxon>Eukaryota</taxon>
        <taxon>Sar</taxon>
        <taxon>Alveolata</taxon>
        <taxon>Ciliophora</taxon>
        <taxon>Intramacronucleata</taxon>
        <taxon>Oligohymenophorea</taxon>
        <taxon>Peniculida</taxon>
        <taxon>Parameciidae</taxon>
        <taxon>Paramecium</taxon>
    </lineage>
</organism>
<dbReference type="OMA" id="HYMIPLN"/>
<keyword evidence="1" id="KW-0175">Coiled coil</keyword>
<keyword evidence="3" id="KW-1185">Reference proteome</keyword>
<sequence length="259" mass="31745">MKEEDNSIIKQEEHQSYIQHYMIPLNYASIPNQIEHYQSTLQLLTEENHHLRKLLNLNQQHQIIQLTKEQLHEEVYKMIDFLMKNLNYQPKEQIFAYQKTFRYWAQKKALKSIFFQIFTRYLQAVKTREEMIKFIIRKSMKYQKQSQNKEQIKEKKEIKKMNNAFVKQLFQNTTYQQNYSNFLNQYLQLALNENQQKIKKYVVYIVQLILSDQINQVLNYKRFPWLNDWINQSVQIAQELENPQNKETKKEKSDYSLTK</sequence>
<proteinExistence type="predicted"/>
<comment type="caution">
    <text evidence="2">The sequence shown here is derived from an EMBL/GenBank/DDBJ whole genome shotgun (WGS) entry which is preliminary data.</text>
</comment>
<dbReference type="Proteomes" id="UP000688137">
    <property type="component" value="Unassembled WGS sequence"/>
</dbReference>
<dbReference type="AlphaFoldDB" id="A0A8S1QJ66"/>
<evidence type="ECO:0000313" key="3">
    <source>
        <dbReference type="Proteomes" id="UP000688137"/>
    </source>
</evidence>
<evidence type="ECO:0000256" key="1">
    <source>
        <dbReference type="SAM" id="Coils"/>
    </source>
</evidence>
<reference evidence="2" key="1">
    <citation type="submission" date="2021-01" db="EMBL/GenBank/DDBJ databases">
        <authorList>
            <consortium name="Genoscope - CEA"/>
            <person name="William W."/>
        </authorList>
    </citation>
    <scope>NUCLEOTIDE SEQUENCE</scope>
</reference>
<dbReference type="EMBL" id="CAJJDM010000165">
    <property type="protein sequence ID" value="CAD8114465.1"/>
    <property type="molecule type" value="Genomic_DNA"/>
</dbReference>
<evidence type="ECO:0000313" key="2">
    <source>
        <dbReference type="EMBL" id="CAD8114465.1"/>
    </source>
</evidence>
<name>A0A8S1QJ66_PARPR</name>